<evidence type="ECO:0000313" key="1">
    <source>
        <dbReference type="EMBL" id="QBZ55067.1"/>
    </source>
</evidence>
<gene>
    <name evidence="1" type="ORF">PoMZ_10783</name>
</gene>
<evidence type="ECO:0000313" key="2">
    <source>
        <dbReference type="Proteomes" id="UP000294847"/>
    </source>
</evidence>
<dbReference type="AlphaFoldDB" id="A0A4P7MYF3"/>
<dbReference type="Proteomes" id="UP000294847">
    <property type="component" value="Chromosome 1"/>
</dbReference>
<accession>A0A4P7MYF3</accession>
<dbReference type="EMBL" id="CP034204">
    <property type="protein sequence ID" value="QBZ55067.1"/>
    <property type="molecule type" value="Genomic_DNA"/>
</dbReference>
<name>A0A4P7MYF3_PYROR</name>
<protein>
    <submittedName>
        <fullName evidence="1">Uncharacterized protein</fullName>
    </submittedName>
</protein>
<organism evidence="1 2">
    <name type="scientific">Pyricularia oryzae</name>
    <name type="common">Rice blast fungus</name>
    <name type="synonym">Magnaporthe oryzae</name>
    <dbReference type="NCBI Taxonomy" id="318829"/>
    <lineage>
        <taxon>Eukaryota</taxon>
        <taxon>Fungi</taxon>
        <taxon>Dikarya</taxon>
        <taxon>Ascomycota</taxon>
        <taxon>Pezizomycotina</taxon>
        <taxon>Sordariomycetes</taxon>
        <taxon>Sordariomycetidae</taxon>
        <taxon>Magnaporthales</taxon>
        <taxon>Pyriculariaceae</taxon>
        <taxon>Pyricularia</taxon>
    </lineage>
</organism>
<sequence length="112" mass="11822">MKLVNMRGPCSPFATCQPRTGQAVDAHCSFEWVSCICPKKASWGLAVLDSGKVGKKNPTDQRKWTPNFKGLWAYRTARAGGQTGVPSLADFDSIQGLQAPPSAGAAVGGLDV</sequence>
<proteinExistence type="predicted"/>
<reference evidence="1 2" key="1">
    <citation type="journal article" date="2019" name="Mol. Biol. Evol.">
        <title>Blast fungal genomes show frequent chromosomal changes, gene gains and losses, and effector gene turnover.</title>
        <authorList>
            <person name="Gomez Luciano L.B."/>
            <person name="Jason Tsai I."/>
            <person name="Chuma I."/>
            <person name="Tosa Y."/>
            <person name="Chen Y.H."/>
            <person name="Li J.Y."/>
            <person name="Li M.Y."/>
            <person name="Jade Lu M.Y."/>
            <person name="Nakayashiki H."/>
            <person name="Li W.H."/>
        </authorList>
    </citation>
    <scope>NUCLEOTIDE SEQUENCE [LARGE SCALE GENOMIC DNA]</scope>
    <source>
        <strain evidence="1">MZ5-1-6</strain>
    </source>
</reference>